<dbReference type="Proteomes" id="UP000267585">
    <property type="component" value="Unassembled WGS sequence"/>
</dbReference>
<dbReference type="GO" id="GO:0016829">
    <property type="term" value="F:lyase activity"/>
    <property type="evidence" value="ECO:0007669"/>
    <property type="project" value="UniProtKB-KW"/>
</dbReference>
<accession>A0A3S0ALX0</accession>
<sequence>MTTKELYKSLNYVDHSRLKRKQMSSLVMNNPQYMGSLMQIAFLVDDPISCKACWIMEFTAKERLYILFPHMDTFTEHIGLVRLDPAVRPIAKICEYLIKSYFSSHDSETCEALNDNHLERIATSCFDWLIGEHKVAAKAYSMTSLLLLGRKFEWIHPELRLVLEQGYQHGSAAYKARARMTLAKLKG</sequence>
<evidence type="ECO:0000313" key="2">
    <source>
        <dbReference type="Proteomes" id="UP000267585"/>
    </source>
</evidence>
<dbReference type="OrthoDB" id="979487at2"/>
<comment type="caution">
    <text evidence="1">The sequence shown here is derived from an EMBL/GenBank/DDBJ whole genome shotgun (WGS) entry which is preliminary data.</text>
</comment>
<dbReference type="EMBL" id="RQPJ01000008">
    <property type="protein sequence ID" value="RTE53130.1"/>
    <property type="molecule type" value="Genomic_DNA"/>
</dbReference>
<organism evidence="1 2">
    <name type="scientific">Arenibacter aquaticus</name>
    <dbReference type="NCBI Taxonomy" id="2489054"/>
    <lineage>
        <taxon>Bacteria</taxon>
        <taxon>Pseudomonadati</taxon>
        <taxon>Bacteroidota</taxon>
        <taxon>Flavobacteriia</taxon>
        <taxon>Flavobacteriales</taxon>
        <taxon>Flavobacteriaceae</taxon>
        <taxon>Arenibacter</taxon>
    </lineage>
</organism>
<dbReference type="AlphaFoldDB" id="A0A3S0ALX0"/>
<keyword evidence="2" id="KW-1185">Reference proteome</keyword>
<dbReference type="RefSeq" id="WP_126162861.1">
    <property type="nucleotide sequence ID" value="NZ_RQPJ01000008.1"/>
</dbReference>
<name>A0A3S0ALX0_9FLAO</name>
<protein>
    <submittedName>
        <fullName evidence="1">Adenylosuccinate lyase</fullName>
    </submittedName>
</protein>
<reference evidence="1 2" key="1">
    <citation type="submission" date="2018-11" db="EMBL/GenBank/DDBJ databases">
        <title>Arenibacter aquaticus sp.nov., a marine bacterium isolated from surface seawater in the South China Sea.</title>
        <authorList>
            <person name="Guo J."/>
            <person name="Sun J."/>
        </authorList>
    </citation>
    <scope>NUCLEOTIDE SEQUENCE [LARGE SCALE GENOMIC DNA]</scope>
    <source>
        <strain evidence="1 2">GUO666</strain>
    </source>
</reference>
<keyword evidence="1" id="KW-0456">Lyase</keyword>
<gene>
    <name evidence="1" type="ORF">EHW67_13200</name>
</gene>
<evidence type="ECO:0000313" key="1">
    <source>
        <dbReference type="EMBL" id="RTE53130.1"/>
    </source>
</evidence>
<proteinExistence type="predicted"/>